<dbReference type="PANTHER" id="PTHR30482">
    <property type="entry name" value="HIGH-AFFINITY BRANCHED-CHAIN AMINO ACID TRANSPORT SYSTEM PERMEASE"/>
    <property type="match status" value="1"/>
</dbReference>
<dbReference type="Proteomes" id="UP000482155">
    <property type="component" value="Unassembled WGS sequence"/>
</dbReference>
<evidence type="ECO:0000256" key="3">
    <source>
        <dbReference type="ARBA" id="ARBA00022692"/>
    </source>
</evidence>
<organism evidence="7 8">
    <name type="scientific">Noviherbaspirillum galbum</name>
    <dbReference type="NCBI Taxonomy" id="2709383"/>
    <lineage>
        <taxon>Bacteria</taxon>
        <taxon>Pseudomonadati</taxon>
        <taxon>Pseudomonadota</taxon>
        <taxon>Betaproteobacteria</taxon>
        <taxon>Burkholderiales</taxon>
        <taxon>Oxalobacteraceae</taxon>
        <taxon>Noviherbaspirillum</taxon>
    </lineage>
</organism>
<evidence type="ECO:0000256" key="5">
    <source>
        <dbReference type="ARBA" id="ARBA00023136"/>
    </source>
</evidence>
<sequence length="332" mass="35048">MASGQGTSRRAAARKARPYATVAGAILAGLALLLPLALPWLKTPVIFAACFGIAALGVSILIRAGQVSFGHAMFSCAAGYAVAFAARWWTQLDSVALLAIGTIFATLFGLVIGLFVVRYREIFFGMLNLALSMVLFAVLGKFFHLTGGTDGMRLVRSTFLGMNLERDGFETALLLTAVASAVVIGLLVQRYLNSVAGQALAAIKTNETRLEYVGLSTYRVLLTGYLLSAALCGFSGAMFVVAQGLVTPEMGYWVRSGEFLFIAILGGVAHPVGAFLGATLFEFVKLFAAAYLTGAWQMVLGIVLLAVVFLAPTGISGVIVRLQSGNKEGAKR</sequence>
<feature type="transmembrane region" description="Helical" evidence="6">
    <location>
        <begin position="259"/>
        <end position="281"/>
    </location>
</feature>
<evidence type="ECO:0000313" key="8">
    <source>
        <dbReference type="Proteomes" id="UP000482155"/>
    </source>
</evidence>
<evidence type="ECO:0000313" key="7">
    <source>
        <dbReference type="EMBL" id="NEX62169.1"/>
    </source>
</evidence>
<dbReference type="PANTHER" id="PTHR30482:SF17">
    <property type="entry name" value="ABC TRANSPORTER ATP-BINDING PROTEIN"/>
    <property type="match status" value="1"/>
</dbReference>
<comment type="caution">
    <text evidence="7">The sequence shown here is derived from an EMBL/GenBank/DDBJ whole genome shotgun (WGS) entry which is preliminary data.</text>
</comment>
<dbReference type="Pfam" id="PF02653">
    <property type="entry name" value="BPD_transp_2"/>
    <property type="match status" value="1"/>
</dbReference>
<reference evidence="7 8" key="1">
    <citation type="submission" date="2020-02" db="EMBL/GenBank/DDBJ databases">
        <authorList>
            <person name="Kim M.K."/>
        </authorList>
    </citation>
    <scope>NUCLEOTIDE SEQUENCE [LARGE SCALE GENOMIC DNA]</scope>
    <source>
        <strain evidence="7 8">17J57-3</strain>
    </source>
</reference>
<evidence type="ECO:0000256" key="1">
    <source>
        <dbReference type="ARBA" id="ARBA00004651"/>
    </source>
</evidence>
<feature type="transmembrane region" description="Helical" evidence="6">
    <location>
        <begin position="225"/>
        <end position="247"/>
    </location>
</feature>
<dbReference type="CDD" id="cd06581">
    <property type="entry name" value="TM_PBP1_LivM_like"/>
    <property type="match status" value="1"/>
</dbReference>
<gene>
    <name evidence="7" type="ORF">G3574_13850</name>
</gene>
<name>A0A6B3SWQ9_9BURK</name>
<proteinExistence type="predicted"/>
<keyword evidence="3 6" id="KW-0812">Transmembrane</keyword>
<accession>A0A6B3SWQ9</accession>
<dbReference type="EMBL" id="JAAIVB010000045">
    <property type="protein sequence ID" value="NEX62169.1"/>
    <property type="molecule type" value="Genomic_DNA"/>
</dbReference>
<keyword evidence="4 6" id="KW-1133">Transmembrane helix</keyword>
<dbReference type="GO" id="GO:0005886">
    <property type="term" value="C:plasma membrane"/>
    <property type="evidence" value="ECO:0007669"/>
    <property type="project" value="UniProtKB-SubCell"/>
</dbReference>
<feature type="transmembrane region" description="Helical" evidence="6">
    <location>
        <begin position="44"/>
        <end position="62"/>
    </location>
</feature>
<evidence type="ECO:0000256" key="4">
    <source>
        <dbReference type="ARBA" id="ARBA00022989"/>
    </source>
</evidence>
<feature type="transmembrane region" description="Helical" evidence="6">
    <location>
        <begin position="69"/>
        <end position="89"/>
    </location>
</feature>
<comment type="subcellular location">
    <subcellularLocation>
        <location evidence="1">Cell membrane</location>
        <topology evidence="1">Multi-pass membrane protein</topology>
    </subcellularLocation>
</comment>
<keyword evidence="2" id="KW-1003">Cell membrane</keyword>
<protein>
    <submittedName>
        <fullName evidence="7">Branched-chain amino acid ABC transporter permease</fullName>
    </submittedName>
</protein>
<feature type="transmembrane region" description="Helical" evidence="6">
    <location>
        <begin position="19"/>
        <end position="38"/>
    </location>
</feature>
<keyword evidence="5 6" id="KW-0472">Membrane</keyword>
<evidence type="ECO:0000256" key="6">
    <source>
        <dbReference type="SAM" id="Phobius"/>
    </source>
</evidence>
<dbReference type="GO" id="GO:0015658">
    <property type="term" value="F:branched-chain amino acid transmembrane transporter activity"/>
    <property type="evidence" value="ECO:0007669"/>
    <property type="project" value="InterPro"/>
</dbReference>
<feature type="transmembrane region" description="Helical" evidence="6">
    <location>
        <begin position="95"/>
        <end position="117"/>
    </location>
</feature>
<dbReference type="AlphaFoldDB" id="A0A6B3SWQ9"/>
<evidence type="ECO:0000256" key="2">
    <source>
        <dbReference type="ARBA" id="ARBA00022475"/>
    </source>
</evidence>
<dbReference type="InterPro" id="IPR043428">
    <property type="entry name" value="LivM-like"/>
</dbReference>
<feature type="transmembrane region" description="Helical" evidence="6">
    <location>
        <begin position="168"/>
        <end position="188"/>
    </location>
</feature>
<feature type="transmembrane region" description="Helical" evidence="6">
    <location>
        <begin position="129"/>
        <end position="148"/>
    </location>
</feature>
<keyword evidence="8" id="KW-1185">Reference proteome</keyword>
<dbReference type="InterPro" id="IPR001851">
    <property type="entry name" value="ABC_transp_permease"/>
</dbReference>
<feature type="transmembrane region" description="Helical" evidence="6">
    <location>
        <begin position="288"/>
        <end position="311"/>
    </location>
</feature>